<keyword evidence="5" id="KW-1048">Host nucleus</keyword>
<reference evidence="12" key="1">
    <citation type="submission" date="2023-06" db="EMBL/GenBank/DDBJ databases">
        <authorList>
            <person name="Zheng W."/>
            <person name="Wang Q."/>
            <person name="xu X.D."/>
        </authorList>
    </citation>
    <scope>NUCLEOTIDE SEQUENCE</scope>
    <source>
        <strain evidence="12">Cd_2020_s1</strain>
    </source>
</reference>
<dbReference type="GO" id="GO:0042025">
    <property type="term" value="C:host cell nucleus"/>
    <property type="evidence" value="ECO:0007669"/>
    <property type="project" value="UniProtKB-SubCell"/>
</dbReference>
<evidence type="ECO:0000256" key="9">
    <source>
        <dbReference type="ARBA" id="ARBA00022921"/>
    </source>
</evidence>
<dbReference type="PRINTS" id="PR00307">
    <property type="entry name" value="ADENOVSFIBRE"/>
</dbReference>
<evidence type="ECO:0000256" key="10">
    <source>
        <dbReference type="ARBA" id="ARBA00023296"/>
    </source>
</evidence>
<keyword evidence="9" id="KW-0426">Late protein</keyword>
<dbReference type="GO" id="GO:0007155">
    <property type="term" value="P:cell adhesion"/>
    <property type="evidence" value="ECO:0007669"/>
    <property type="project" value="InterPro"/>
</dbReference>
<keyword evidence="6" id="KW-0945">Host-virus interaction</keyword>
<evidence type="ECO:0000256" key="3">
    <source>
        <dbReference type="ARBA" id="ARBA00006685"/>
    </source>
</evidence>
<dbReference type="SUPFAM" id="SSF51225">
    <property type="entry name" value="Fibre shaft of virus attachment proteins"/>
    <property type="match status" value="2"/>
</dbReference>
<dbReference type="GO" id="GO:0019062">
    <property type="term" value="P:virion attachment to host cell"/>
    <property type="evidence" value="ECO:0007669"/>
    <property type="project" value="UniProtKB-KW"/>
</dbReference>
<dbReference type="GO" id="GO:0046718">
    <property type="term" value="P:symbiont entry into host cell"/>
    <property type="evidence" value="ECO:0007669"/>
    <property type="project" value="UniProtKB-KW"/>
</dbReference>
<keyword evidence="10" id="KW-1160">Virus entry into host cell</keyword>
<evidence type="ECO:0000313" key="12">
    <source>
        <dbReference type="EMBL" id="WMQ77657.1"/>
    </source>
</evidence>
<keyword evidence="8" id="KW-0946">Virion</keyword>
<evidence type="ECO:0000256" key="5">
    <source>
        <dbReference type="ARBA" id="ARBA00022562"/>
    </source>
</evidence>
<comment type="similarity">
    <text evidence="3">Belongs to the adenoviridae fiber family.</text>
</comment>
<name>A0AA51NQ77_9ADEN</name>
<keyword evidence="4" id="KW-0167">Capsid protein</keyword>
<evidence type="ECO:0000256" key="6">
    <source>
        <dbReference type="ARBA" id="ARBA00022581"/>
    </source>
</evidence>
<evidence type="ECO:0000256" key="4">
    <source>
        <dbReference type="ARBA" id="ARBA00022561"/>
    </source>
</evidence>
<comment type="subcellular location">
    <subcellularLocation>
        <location evidence="1">Host nucleus</location>
    </subcellularLocation>
    <subcellularLocation>
        <location evidence="2">Virion</location>
    </subcellularLocation>
</comment>
<evidence type="ECO:0000256" key="7">
    <source>
        <dbReference type="ARBA" id="ARBA00022804"/>
    </source>
</evidence>
<protein>
    <submittedName>
        <fullName evidence="12">Fiber</fullName>
    </submittedName>
</protein>
<evidence type="ECO:0000256" key="1">
    <source>
        <dbReference type="ARBA" id="ARBA00004147"/>
    </source>
</evidence>
<dbReference type="InterPro" id="IPR009013">
    <property type="entry name" value="Attachment_protein_shaft_sf"/>
</dbReference>
<dbReference type="Gene3D" id="6.20.10.20">
    <property type="match status" value="1"/>
</dbReference>
<dbReference type="InterPro" id="IPR000931">
    <property type="entry name" value="Adeno_fibre"/>
</dbReference>
<feature type="region of interest" description="Disordered" evidence="11">
    <location>
        <begin position="1"/>
        <end position="22"/>
    </location>
</feature>
<evidence type="ECO:0000256" key="11">
    <source>
        <dbReference type="SAM" id="MobiDB-lite"/>
    </source>
</evidence>
<accession>A0AA51NQ77</accession>
<keyword evidence="7" id="KW-1161">Viral attachment to host cell</keyword>
<dbReference type="Gene3D" id="2.10.25.20">
    <property type="entry name" value="reovirus attachment protein sigma1, domain 1"/>
    <property type="match status" value="2"/>
</dbReference>
<sequence length="648" mass="69114">MKRLRSSARKDAKGKEKRKRQRSNDVDLVYPFNVSKPVPLPPFVDISGGLDYSGMVLKVKTTNPIRVISGGIGLKLAENSGLQITSDGLRANSLSTVGVTPPLANEDGSIVLKLSDGLHVAGNALVASVSHPIVLKNGSISLNIDSQSGLQVSASGLKIGAGNGIIISGNSISILNASNSGLTVDTGGIKISAGNGLRLNSGQLEVSSGSGITFSSDGALTVLTGNGLQTSNNAVAVKGGNGISVSTSGVTVVAGNGISVNGNGVSVVAGEGILVSPQGVKLKTYENSGIKISDQGAFISLGKGLQIDQGKVIVSTSYPIDASSNNVSLKYSSSDFTLNDNNELSLVAPSNVPVAEIPIQVADGKIKLRYTSSDFVINENQQLTIKPSVYPKAFYFTCGDTPQFQAALDTTSSGATPPGAFNALTYTGYSTQDSVYRLWKAFVKLHLVNHAGMVSGWIYLRWYPSHLDKFDREDQAPSFNQDRLVVTLYVSGDPWEDKENMGYKVNDLNPSGINGATLTGQRLHFMPAPSNGSYDVIPHYMYDEAGGTIRRTRYLVKPLLHRYSLNRNVIPNIGYMSTDTNFEAVKLTNATQALVSTGAVKLLNSDNLCFYCTVQADFSPNWANPSWWPTPKRPWLDVMFPVMYLARQ</sequence>
<proteinExistence type="inferred from homology"/>
<dbReference type="GO" id="GO:0019028">
    <property type="term" value="C:viral capsid"/>
    <property type="evidence" value="ECO:0007669"/>
    <property type="project" value="UniProtKB-KW"/>
</dbReference>
<evidence type="ECO:0000256" key="2">
    <source>
        <dbReference type="ARBA" id="ARBA00004328"/>
    </source>
</evidence>
<organism evidence="12">
    <name type="scientific">Zoothera dauma adenovirus</name>
    <dbReference type="NCBI Taxonomy" id="3073259"/>
    <lineage>
        <taxon>Viruses</taxon>
        <taxon>Varidnaviria</taxon>
        <taxon>Bamfordvirae</taxon>
        <taxon>Preplasmiviricota</taxon>
        <taxon>Polisuviricotina</taxon>
        <taxon>Pharingeaviricetes</taxon>
        <taxon>Rowavirales</taxon>
        <taxon>Adenoviridae</taxon>
    </lineage>
</organism>
<dbReference type="EMBL" id="OR233592">
    <property type="protein sequence ID" value="WMQ77657.1"/>
    <property type="molecule type" value="Genomic_DNA"/>
</dbReference>
<evidence type="ECO:0000256" key="8">
    <source>
        <dbReference type="ARBA" id="ARBA00022844"/>
    </source>
</evidence>